<proteinExistence type="inferred from homology"/>
<protein>
    <recommendedName>
        <fullName evidence="7">Pentatricopeptide repeat-containing protein</fullName>
    </recommendedName>
</protein>
<dbReference type="InterPro" id="IPR011990">
    <property type="entry name" value="TPR-like_helical_dom_sf"/>
</dbReference>
<feature type="region of interest" description="Disordered" evidence="5">
    <location>
        <begin position="730"/>
        <end position="770"/>
    </location>
</feature>
<dbReference type="PROSITE" id="PS51375">
    <property type="entry name" value="PPR"/>
    <property type="match status" value="4"/>
</dbReference>
<dbReference type="AlphaFoldDB" id="A0A6L2J9L9"/>
<evidence type="ECO:0000256" key="5">
    <source>
        <dbReference type="SAM" id="MobiDB-lite"/>
    </source>
</evidence>
<evidence type="ECO:0000256" key="2">
    <source>
        <dbReference type="ARBA" id="ARBA00022737"/>
    </source>
</evidence>
<feature type="repeat" description="PPR" evidence="3">
    <location>
        <begin position="373"/>
        <end position="408"/>
    </location>
</feature>
<comment type="similarity">
    <text evidence="1">Belongs to the PPR family. P subfamily.</text>
</comment>
<evidence type="ECO:0000256" key="1">
    <source>
        <dbReference type="ARBA" id="ARBA00007626"/>
    </source>
</evidence>
<evidence type="ECO:0000313" key="6">
    <source>
        <dbReference type="EMBL" id="GEU32715.1"/>
    </source>
</evidence>
<name>A0A6L2J9L9_TANCI</name>
<feature type="repeat" description="PPR" evidence="3">
    <location>
        <begin position="564"/>
        <end position="598"/>
    </location>
</feature>
<dbReference type="InterPro" id="IPR002885">
    <property type="entry name" value="PPR_rpt"/>
</dbReference>
<feature type="repeat" description="PPR" evidence="3">
    <location>
        <begin position="529"/>
        <end position="563"/>
    </location>
</feature>
<reference evidence="6" key="1">
    <citation type="journal article" date="2019" name="Sci. Rep.">
        <title>Draft genome of Tanacetum cinerariifolium, the natural source of mosquito coil.</title>
        <authorList>
            <person name="Yamashiro T."/>
            <person name="Shiraishi A."/>
            <person name="Satake H."/>
            <person name="Nakayama K."/>
        </authorList>
    </citation>
    <scope>NUCLEOTIDE SEQUENCE</scope>
</reference>
<organism evidence="6">
    <name type="scientific">Tanacetum cinerariifolium</name>
    <name type="common">Dalmatian daisy</name>
    <name type="synonym">Chrysanthemum cinerariifolium</name>
    <dbReference type="NCBI Taxonomy" id="118510"/>
    <lineage>
        <taxon>Eukaryota</taxon>
        <taxon>Viridiplantae</taxon>
        <taxon>Streptophyta</taxon>
        <taxon>Embryophyta</taxon>
        <taxon>Tracheophyta</taxon>
        <taxon>Spermatophyta</taxon>
        <taxon>Magnoliopsida</taxon>
        <taxon>eudicotyledons</taxon>
        <taxon>Gunneridae</taxon>
        <taxon>Pentapetalae</taxon>
        <taxon>asterids</taxon>
        <taxon>campanulids</taxon>
        <taxon>Asterales</taxon>
        <taxon>Asteraceae</taxon>
        <taxon>Asteroideae</taxon>
        <taxon>Anthemideae</taxon>
        <taxon>Anthemidinae</taxon>
        <taxon>Tanacetum</taxon>
    </lineage>
</organism>
<dbReference type="EMBL" id="BKCJ010000384">
    <property type="protein sequence ID" value="GEU32715.1"/>
    <property type="molecule type" value="Genomic_DNA"/>
</dbReference>
<dbReference type="InterPro" id="IPR051240">
    <property type="entry name" value="Mito_RNA-Proc/Resp"/>
</dbReference>
<feature type="repeat" description="PPR" evidence="3">
    <location>
        <begin position="409"/>
        <end position="443"/>
    </location>
</feature>
<dbReference type="Pfam" id="PF13812">
    <property type="entry name" value="PPR_3"/>
    <property type="match status" value="1"/>
</dbReference>
<gene>
    <name evidence="6" type="ORF">Tci_004693</name>
</gene>
<comment type="caution">
    <text evidence="6">The sequence shown here is derived from an EMBL/GenBank/DDBJ whole genome shotgun (WGS) entry which is preliminary data.</text>
</comment>
<feature type="coiled-coil region" evidence="4">
    <location>
        <begin position="1000"/>
        <end position="1063"/>
    </location>
</feature>
<evidence type="ECO:0000256" key="3">
    <source>
        <dbReference type="PROSITE-ProRule" id="PRU00708"/>
    </source>
</evidence>
<dbReference type="NCBIfam" id="TIGR00756">
    <property type="entry name" value="PPR"/>
    <property type="match status" value="3"/>
</dbReference>
<accession>A0A6L2J9L9</accession>
<dbReference type="GO" id="GO:0003729">
    <property type="term" value="F:mRNA binding"/>
    <property type="evidence" value="ECO:0007669"/>
    <property type="project" value="TreeGrafter"/>
</dbReference>
<dbReference type="Pfam" id="PF01535">
    <property type="entry name" value="PPR"/>
    <property type="match status" value="4"/>
</dbReference>
<keyword evidence="4" id="KW-0175">Coiled coil</keyword>
<evidence type="ECO:0000256" key="4">
    <source>
        <dbReference type="SAM" id="Coils"/>
    </source>
</evidence>
<dbReference type="Pfam" id="PF13041">
    <property type="entry name" value="PPR_2"/>
    <property type="match status" value="1"/>
</dbReference>
<sequence>MALWKSQIEDHTSNWLRVVPISGLGQTMNGRTYQCVLCYWLGVPLFTIPKLCSAYSRVFVGDIYGDHVVSCTGIVGIKHRHNIVRDTLVDICFRSAISAGKEVDIGLGGGRDKPLRPADMLLYSWGRGLDVCVDLTGSSSLTQTGMIDFLPGCAVTEAAQRKRVKYETKCVEIEYGFLPFSLSYFGKFERDAVTLLKRIRKFSKLTEMKDYYASLDMFKQLCSLGVTVDDVETVIKSCCRLYRTNDAFSVLGCNFKQGGINIYDVYTFVILLDGLIYEVRIPEALTLFEKSVKHKLCEPNLLMYNTMIKALCSFRLSDHCYKTLKGFAPQRFEYNAMLRGFFFFNSNTGLAEKMLGCCQTFGRHGFPTWHPPDVVTYNSLISALCKLHVWTDATLLIQEVLYAKGIDPNVETFNIVINTFCTRGKIKEARLVLYYTQENRFDPNLVTFNLLLDALCLKGDMAAAKALLILIVKKIDEAMLTYHEMSVKGWRPDYDTYNTMIRSLFLAAHFRDGRKLLDDMHGQVKCRIDLHMYNRLIACFLKWGKLDIAMDLFNDISVKGMKPDGSIYTKMICAFSSEDLLDEAKELLLKMKKSGYQANDDTYSNYLNVSTVSLLRKLKAGSLDPSLSNLTVKLARKAERSLLADPTKVKVEEWERAEEEVRLLDSTVRRVVPLLPVALARSESELEASVERLFDEGGSVDQGDSAAAGGREAETGIAIGVRIVSDENVVAERPKSPRKKRQAIMDASGSYHPPKKLRGDHEASSEAAIGGKSPSALRGLLASSMLNVEVGVAVVPTLPMVTSLVSATPEHESGAPADSITGINISTIGASERFVISSDSSHHSSINTFGAEGDSIIRSSVVPSVMTEAMVTSFAVNIPPVLEMGIKVTSHVHASLFHDSDSTETVKADTAGPSYSAKQDLLMGSRELNSKALHQVFILQSNMLNGSLLDDYDVSRELIDHLAPYALFSQIREMDYHQFFIDERKRLESECEKQASLLKARDDEIEKSKAQLLLKEAEAAKAARLRAQVFAAEAREKMRAAEIDVLKQRNVSFENEKESLDGKKDGLVDQVHALETTCSGLRDHSSPGREVLPHLLTTISGRRWLLTHGLKLAVVKCLNSQEYLSALGATISHAIKKGMQDGLPARIDHGKAGRNLADVVAYNPDVEADYNSTLQRLCETPMVNPLSIENLTGEAGTSDVVPTTTATTTAMSTTFASTSCVPPITIEDYKIVSTDGPKDSQGNNQGNVAYFPTVEFEKEELDTTPKHDPPS</sequence>
<evidence type="ECO:0008006" key="7">
    <source>
        <dbReference type="Google" id="ProtNLM"/>
    </source>
</evidence>
<keyword evidence="2" id="KW-0677">Repeat</keyword>
<dbReference type="Gene3D" id="1.25.40.10">
    <property type="entry name" value="Tetratricopeptide repeat domain"/>
    <property type="match status" value="3"/>
</dbReference>
<dbReference type="PANTHER" id="PTHR47933">
    <property type="entry name" value="PENTATRICOPEPTIDE REPEAT-CONTAINING PROTEIN 1, MITOCHONDRIAL"/>
    <property type="match status" value="1"/>
</dbReference>
<dbReference type="PANTHER" id="PTHR47933:SF11">
    <property type="entry name" value="PENTATRICOPEPTIDE REPEAT-CONTAINING PROTEIN 2"/>
    <property type="match status" value="1"/>
</dbReference>